<sequence length="211" mass="23574">RPDLVCLMELEMWPNFLRVAEREGVPVLLANGVLSRWSYRLHKRFWRLLGGTYGRIRTFAVQTERYADRLRDLGVPEEKITVTGNVKYDTIDTSPAEPRTPLAEELTLRQDDLVLVAGSTHAGEETILLDTYVGLRDRVPRLRLMLAPRHPERFDEVAGLAAGRGLAVLRRSGKRPPAGGADPPVILIDTLGELVSMYEFADVVFVGGTLV</sequence>
<reference evidence="3" key="1">
    <citation type="journal article" date="2014" name="Front. Microbiol.">
        <title>High frequency of phylogenetically diverse reductive dehalogenase-homologous genes in deep subseafloor sedimentary metagenomes.</title>
        <authorList>
            <person name="Kawai M."/>
            <person name="Futagami T."/>
            <person name="Toyoda A."/>
            <person name="Takaki Y."/>
            <person name="Nishi S."/>
            <person name="Hori S."/>
            <person name="Arai W."/>
            <person name="Tsubouchi T."/>
            <person name="Morono Y."/>
            <person name="Uchiyama I."/>
            <person name="Ito T."/>
            <person name="Fujiyama A."/>
            <person name="Inagaki F."/>
            <person name="Takami H."/>
        </authorList>
    </citation>
    <scope>NUCLEOTIDE SEQUENCE</scope>
    <source>
        <strain evidence="3">Expedition CK06-06</strain>
    </source>
</reference>
<dbReference type="GO" id="GO:0016740">
    <property type="term" value="F:transferase activity"/>
    <property type="evidence" value="ECO:0007669"/>
    <property type="project" value="UniProtKB-KW"/>
</dbReference>
<dbReference type="InterPro" id="IPR007507">
    <property type="entry name" value="Glycos_transf_N"/>
</dbReference>
<proteinExistence type="predicted"/>
<keyword evidence="1" id="KW-0808">Transferase</keyword>
<name>X1ENI3_9ZZZZ</name>
<dbReference type="EMBL" id="BARU01013207">
    <property type="protein sequence ID" value="GAH34112.1"/>
    <property type="molecule type" value="Genomic_DNA"/>
</dbReference>
<dbReference type="PANTHER" id="PTHR42755:SF1">
    <property type="entry name" value="3-DEOXY-D-MANNO-OCTULOSONIC ACID TRANSFERASE, MITOCHONDRIAL-RELATED"/>
    <property type="match status" value="1"/>
</dbReference>
<protein>
    <recommendedName>
        <fullName evidence="2">3-deoxy-D-manno-octulosonic-acid transferase N-terminal domain-containing protein</fullName>
    </recommendedName>
</protein>
<dbReference type="Pfam" id="PF04413">
    <property type="entry name" value="Glycos_transf_N"/>
    <property type="match status" value="1"/>
</dbReference>
<dbReference type="InterPro" id="IPR039901">
    <property type="entry name" value="Kdotransferase"/>
</dbReference>
<dbReference type="PANTHER" id="PTHR42755">
    <property type="entry name" value="3-DEOXY-MANNO-OCTULOSONATE CYTIDYLYLTRANSFERASE"/>
    <property type="match status" value="1"/>
</dbReference>
<evidence type="ECO:0000256" key="1">
    <source>
        <dbReference type="ARBA" id="ARBA00022679"/>
    </source>
</evidence>
<evidence type="ECO:0000313" key="3">
    <source>
        <dbReference type="EMBL" id="GAH34112.1"/>
    </source>
</evidence>
<accession>X1ENI3</accession>
<organism evidence="3">
    <name type="scientific">marine sediment metagenome</name>
    <dbReference type="NCBI Taxonomy" id="412755"/>
    <lineage>
        <taxon>unclassified sequences</taxon>
        <taxon>metagenomes</taxon>
        <taxon>ecological metagenomes</taxon>
    </lineage>
</organism>
<feature type="non-terminal residue" evidence="3">
    <location>
        <position position="211"/>
    </location>
</feature>
<feature type="non-terminal residue" evidence="3">
    <location>
        <position position="1"/>
    </location>
</feature>
<gene>
    <name evidence="3" type="ORF">S03H2_23979</name>
</gene>
<dbReference type="GO" id="GO:0009245">
    <property type="term" value="P:lipid A biosynthetic process"/>
    <property type="evidence" value="ECO:0007669"/>
    <property type="project" value="TreeGrafter"/>
</dbReference>
<comment type="caution">
    <text evidence="3">The sequence shown here is derived from an EMBL/GenBank/DDBJ whole genome shotgun (WGS) entry which is preliminary data.</text>
</comment>
<dbReference type="Gene3D" id="3.40.50.11720">
    <property type="entry name" value="3-Deoxy-D-manno-octulosonic-acid transferase, N-terminal domain"/>
    <property type="match status" value="1"/>
</dbReference>
<dbReference type="InterPro" id="IPR038107">
    <property type="entry name" value="Glycos_transf_N_sf"/>
</dbReference>
<dbReference type="AlphaFoldDB" id="X1ENI3"/>
<dbReference type="SUPFAM" id="SSF53756">
    <property type="entry name" value="UDP-Glycosyltransferase/glycogen phosphorylase"/>
    <property type="match status" value="1"/>
</dbReference>
<feature type="domain" description="3-deoxy-D-manno-octulosonic-acid transferase N-terminal" evidence="2">
    <location>
        <begin position="1"/>
        <end position="89"/>
    </location>
</feature>
<evidence type="ECO:0000259" key="2">
    <source>
        <dbReference type="Pfam" id="PF04413"/>
    </source>
</evidence>
<dbReference type="Gene3D" id="3.40.50.2000">
    <property type="entry name" value="Glycogen Phosphorylase B"/>
    <property type="match status" value="1"/>
</dbReference>
<dbReference type="GO" id="GO:0005886">
    <property type="term" value="C:plasma membrane"/>
    <property type="evidence" value="ECO:0007669"/>
    <property type="project" value="TreeGrafter"/>
</dbReference>